<reference evidence="1" key="1">
    <citation type="submission" date="2019-09" db="EMBL/GenBank/DDBJ databases">
        <authorList>
            <person name="Cremers G."/>
        </authorList>
    </citation>
    <scope>NUCLEOTIDE SEQUENCE [LARGE SCALE GENOMIC DNA]</scope>
    <source>
        <strain evidence="1">3B</strain>
    </source>
</reference>
<protein>
    <submittedName>
        <fullName evidence="1">Uncharacterized protein</fullName>
    </submittedName>
</protein>
<name>A0A5E6MGG9_9BACT</name>
<proteinExistence type="predicted"/>
<organism evidence="1 2">
    <name type="scientific">Methylacidimicrobium cyclopophantes</name>
    <dbReference type="NCBI Taxonomy" id="1041766"/>
    <lineage>
        <taxon>Bacteria</taxon>
        <taxon>Pseudomonadati</taxon>
        <taxon>Verrucomicrobiota</taxon>
        <taxon>Methylacidimicrobium</taxon>
    </lineage>
</organism>
<keyword evidence="2" id="KW-1185">Reference proteome</keyword>
<evidence type="ECO:0000313" key="1">
    <source>
        <dbReference type="EMBL" id="VVM08392.1"/>
    </source>
</evidence>
<dbReference type="AlphaFoldDB" id="A0A5E6MGG9"/>
<dbReference type="OrthoDB" id="9758243at2"/>
<dbReference type="Proteomes" id="UP000381693">
    <property type="component" value="Unassembled WGS sequence"/>
</dbReference>
<sequence>MSRLADSDFQSAALARLESSGCQVSHASEITLGEFGAEGSAYREAILEGRLRDGPASHYGRN</sequence>
<gene>
    <name evidence="1" type="ORF">MAMC_02102</name>
</gene>
<dbReference type="RefSeq" id="WP_142525982.1">
    <property type="nucleotide sequence ID" value="NZ_CABFUZ020000249.1"/>
</dbReference>
<comment type="caution">
    <text evidence="1">The sequence shown here is derived from an EMBL/GenBank/DDBJ whole genome shotgun (WGS) entry which is preliminary data.</text>
</comment>
<accession>A0A5E6MGG9</accession>
<dbReference type="EMBL" id="CABFUZ020000249">
    <property type="protein sequence ID" value="VVM08392.1"/>
    <property type="molecule type" value="Genomic_DNA"/>
</dbReference>
<evidence type="ECO:0000313" key="2">
    <source>
        <dbReference type="Proteomes" id="UP000381693"/>
    </source>
</evidence>